<dbReference type="AlphaFoldDB" id="A0A3D8YGK2"/>
<evidence type="ECO:0000259" key="2">
    <source>
        <dbReference type="Pfam" id="PF19408"/>
    </source>
</evidence>
<feature type="domain" description="PKD-like" evidence="2">
    <location>
        <begin position="123"/>
        <end position="196"/>
    </location>
</feature>
<gene>
    <name evidence="3" type="ORF">DSL64_03345</name>
</gene>
<dbReference type="RefSeq" id="WP_115829244.1">
    <property type="nucleotide sequence ID" value="NZ_QNUL01000002.1"/>
</dbReference>
<dbReference type="Proteomes" id="UP000256373">
    <property type="component" value="Unassembled WGS sequence"/>
</dbReference>
<dbReference type="InterPro" id="IPR045829">
    <property type="entry name" value="PKD_6"/>
</dbReference>
<keyword evidence="4" id="KW-1185">Reference proteome</keyword>
<accession>A0A3D8YGK2</accession>
<evidence type="ECO:0000259" key="1">
    <source>
        <dbReference type="Pfam" id="PF18962"/>
    </source>
</evidence>
<dbReference type="InterPro" id="IPR026444">
    <property type="entry name" value="Secre_tail"/>
</dbReference>
<protein>
    <submittedName>
        <fullName evidence="3">Uncharacterized protein</fullName>
    </submittedName>
</protein>
<sequence length="387" mass="41440">MVRTSSIVFFLVSIFLLTDKISAQDKVEINGVLYNSGSTVTLPCDVGTLVVKGVRGGLYYDLWRNGDWNSLPSNWTISDDIPNYSPYYSIGTDLVSGGVLKIHMYSSMSGNIASPYVNIVRPVPGQILGESDVCSGSSKSFSLQNAIGSVSWSVGDGLSISGSSTGSSVNLTHGGVSRNTFVKATISTSNGCGYFEKTKKIIAGTPIIGGILYNGGEWPEEICNGQTVWLQANSHPDYASLYDMVNYSWSGVNSYLVSDLGKNASFSFSGVQGQTASITLSVSNSCGTSPGSATVFRTLSDCGGGVITMRVFPNPVNDYLIVESTRQIKRTEIYNSAGKLVKSIRESSKNLDKSNKQSVDVKTLPRGKYFIHVTTEDGVNKSQIALE</sequence>
<dbReference type="Pfam" id="PF19408">
    <property type="entry name" value="PKD_6"/>
    <property type="match status" value="1"/>
</dbReference>
<dbReference type="Pfam" id="PF18962">
    <property type="entry name" value="Por_Secre_tail"/>
    <property type="match status" value="1"/>
</dbReference>
<organism evidence="3 4">
    <name type="scientific">Dyadobacter luteus</name>
    <dbReference type="NCBI Taxonomy" id="2259619"/>
    <lineage>
        <taxon>Bacteria</taxon>
        <taxon>Pseudomonadati</taxon>
        <taxon>Bacteroidota</taxon>
        <taxon>Cytophagia</taxon>
        <taxon>Cytophagales</taxon>
        <taxon>Spirosomataceae</taxon>
        <taxon>Dyadobacter</taxon>
    </lineage>
</organism>
<evidence type="ECO:0000313" key="3">
    <source>
        <dbReference type="EMBL" id="REA63496.1"/>
    </source>
</evidence>
<evidence type="ECO:0000313" key="4">
    <source>
        <dbReference type="Proteomes" id="UP000256373"/>
    </source>
</evidence>
<dbReference type="NCBIfam" id="TIGR04183">
    <property type="entry name" value="Por_Secre_tail"/>
    <property type="match status" value="1"/>
</dbReference>
<feature type="domain" description="Secretion system C-terminal sorting" evidence="1">
    <location>
        <begin position="311"/>
        <end position="380"/>
    </location>
</feature>
<comment type="caution">
    <text evidence="3">The sequence shown here is derived from an EMBL/GenBank/DDBJ whole genome shotgun (WGS) entry which is preliminary data.</text>
</comment>
<reference evidence="3 4" key="1">
    <citation type="submission" date="2018-07" db="EMBL/GenBank/DDBJ databases">
        <title>Dyadobacter roseus sp. nov., isolated from rose rhizosphere soil.</title>
        <authorList>
            <person name="Chen L."/>
        </authorList>
    </citation>
    <scope>NUCLEOTIDE SEQUENCE [LARGE SCALE GENOMIC DNA]</scope>
    <source>
        <strain evidence="3 4">RS19</strain>
    </source>
</reference>
<name>A0A3D8YGK2_9BACT</name>
<proteinExistence type="predicted"/>
<dbReference type="EMBL" id="QNUL01000002">
    <property type="protein sequence ID" value="REA63496.1"/>
    <property type="molecule type" value="Genomic_DNA"/>
</dbReference>
<dbReference type="OrthoDB" id="966157at2"/>